<dbReference type="Proteomes" id="UP000284403">
    <property type="component" value="Unassembled WGS sequence"/>
</dbReference>
<evidence type="ECO:0000313" key="3">
    <source>
        <dbReference type="Proteomes" id="UP000284403"/>
    </source>
</evidence>
<proteinExistence type="predicted"/>
<reference evidence="2 3" key="1">
    <citation type="journal article" date="2018" name="BMC Genomics">
        <title>Genomic comparison of Trypanosoma conorhini and Trypanosoma rangeli to Trypanosoma cruzi strains of high and low virulence.</title>
        <authorList>
            <person name="Bradwell K.R."/>
            <person name="Koparde V.N."/>
            <person name="Matveyev A.V."/>
            <person name="Serrano M.G."/>
            <person name="Alves J.M."/>
            <person name="Parikh H."/>
            <person name="Huang B."/>
            <person name="Lee V."/>
            <person name="Espinosa-Alvarez O."/>
            <person name="Ortiz P.A."/>
            <person name="Costa-Martins A.G."/>
            <person name="Teixeira M.M."/>
            <person name="Buck G.A."/>
        </authorList>
    </citation>
    <scope>NUCLEOTIDE SEQUENCE [LARGE SCALE GENOMIC DNA]</scope>
    <source>
        <strain evidence="2 3">025E</strain>
    </source>
</reference>
<name>A0A422MQN8_9TRYP</name>
<comment type="caution">
    <text evidence="2">The sequence shown here is derived from an EMBL/GenBank/DDBJ whole genome shotgun (WGS) entry which is preliminary data.</text>
</comment>
<evidence type="ECO:0000313" key="2">
    <source>
        <dbReference type="EMBL" id="RNE95514.1"/>
    </source>
</evidence>
<feature type="region of interest" description="Disordered" evidence="1">
    <location>
        <begin position="89"/>
        <end position="109"/>
    </location>
</feature>
<evidence type="ECO:0000256" key="1">
    <source>
        <dbReference type="SAM" id="MobiDB-lite"/>
    </source>
</evidence>
<organism evidence="2 3">
    <name type="scientific">Trypanosoma conorhini</name>
    <dbReference type="NCBI Taxonomy" id="83891"/>
    <lineage>
        <taxon>Eukaryota</taxon>
        <taxon>Discoba</taxon>
        <taxon>Euglenozoa</taxon>
        <taxon>Kinetoplastea</taxon>
        <taxon>Metakinetoplastina</taxon>
        <taxon>Trypanosomatida</taxon>
        <taxon>Trypanosomatidae</taxon>
        <taxon>Trypanosoma</taxon>
    </lineage>
</organism>
<sequence>MLGVRGSVPSGCGGGDASRPLNVYGGVDLRRPCTAGLSGGVADDRPVLRAFFTQTLGAAVGTACPEENSLRWVGPQGCVLYVGPADDGDDDAAGTTYDSRPRPLQGPAAFRYVPRPRSVTPQREEMRTCPSFFSCSSSSCRGTAPAPRRKEGENAVRRPLAHLASAASQSTGRGSLVPSCGGPAGLMERIRCETASLWERLQTARSHLYGTVPLSSEKGEPALPEKNVSHVSEEATAVSLTTESYVGVSPVGRPNAASRPASVSSPLYRRLRGEVQEGSHLSAPRLRGQRLREAWGRDAALPEHLHRVADIEGTGSVRLSRLIIVLRVRRYLDWSEQEARRTVAWLANHPCGTPDAGAVTPQEANSTTRIVIREEDGTFYLNAGAFFSLLRALLLL</sequence>
<accession>A0A422MQN8</accession>
<gene>
    <name evidence="2" type="ORF">Tco025E_09994</name>
</gene>
<dbReference type="OrthoDB" id="246181at2759"/>
<dbReference type="EMBL" id="MKKU01001420">
    <property type="protein sequence ID" value="RNE95514.1"/>
    <property type="molecule type" value="Genomic_DNA"/>
</dbReference>
<dbReference type="GeneID" id="40323605"/>
<keyword evidence="3" id="KW-1185">Reference proteome</keyword>
<dbReference type="RefSeq" id="XP_029223081.1">
    <property type="nucleotide sequence ID" value="XM_029376788.1"/>
</dbReference>
<dbReference type="AlphaFoldDB" id="A0A422MQN8"/>
<protein>
    <submittedName>
        <fullName evidence="2">Uncharacterized protein</fullName>
    </submittedName>
</protein>